<reference evidence="3 4" key="1">
    <citation type="submission" date="2016-04" db="EMBL/GenBank/DDBJ databases">
        <authorList>
            <person name="Chen L."/>
            <person name="Zhuang W."/>
            <person name="Wang G."/>
        </authorList>
    </citation>
    <scope>NUCLEOTIDE SEQUENCE [LARGE SCALE GENOMIC DNA]</scope>
    <source>
        <strain evidence="4">GR20</strain>
    </source>
</reference>
<dbReference type="RefSeq" id="WP_014222104.1">
    <property type="nucleotide sequence ID" value="NZ_LWBO01000022.1"/>
</dbReference>
<dbReference type="InterPro" id="IPR052893">
    <property type="entry name" value="TCS_response_regulator"/>
</dbReference>
<sequence length="136" mass="15423">MIEETVAILYIDDDQDDLMIFGDSMGKLYPGITVITAESGEEGMAMLKNMEQDGQPFPALVVLDMNMPRMDGRQVLQEIKRKWDEIPVVIFTTSSNQADIEFCKRFSTECITKPMNYKNLNNTIQLLVSHSKVPIS</sequence>
<keyword evidence="1" id="KW-0597">Phosphoprotein</keyword>
<name>A0ABX3NT09_9BACT</name>
<evidence type="ECO:0000259" key="2">
    <source>
        <dbReference type="PROSITE" id="PS50110"/>
    </source>
</evidence>
<gene>
    <name evidence="3" type="ORF">A4D02_34515</name>
</gene>
<dbReference type="SMART" id="SM00448">
    <property type="entry name" value="REC"/>
    <property type="match status" value="1"/>
</dbReference>
<feature type="domain" description="Response regulatory" evidence="2">
    <location>
        <begin position="7"/>
        <end position="128"/>
    </location>
</feature>
<proteinExistence type="predicted"/>
<dbReference type="PANTHER" id="PTHR44520">
    <property type="entry name" value="RESPONSE REGULATOR RCP1-RELATED"/>
    <property type="match status" value="1"/>
</dbReference>
<dbReference type="Pfam" id="PF00072">
    <property type="entry name" value="Response_reg"/>
    <property type="match status" value="1"/>
</dbReference>
<organism evidence="3 4">
    <name type="scientific">Niastella koreensis</name>
    <dbReference type="NCBI Taxonomy" id="354356"/>
    <lineage>
        <taxon>Bacteria</taxon>
        <taxon>Pseudomonadati</taxon>
        <taxon>Bacteroidota</taxon>
        <taxon>Chitinophagia</taxon>
        <taxon>Chitinophagales</taxon>
        <taxon>Chitinophagaceae</taxon>
        <taxon>Niastella</taxon>
    </lineage>
</organism>
<keyword evidence="4" id="KW-1185">Reference proteome</keyword>
<dbReference type="PANTHER" id="PTHR44520:SF2">
    <property type="entry name" value="RESPONSE REGULATOR RCP1"/>
    <property type="match status" value="1"/>
</dbReference>
<dbReference type="Proteomes" id="UP000192277">
    <property type="component" value="Unassembled WGS sequence"/>
</dbReference>
<dbReference type="PROSITE" id="PS50110">
    <property type="entry name" value="RESPONSE_REGULATORY"/>
    <property type="match status" value="1"/>
</dbReference>
<dbReference type="SUPFAM" id="SSF52172">
    <property type="entry name" value="CheY-like"/>
    <property type="match status" value="1"/>
</dbReference>
<dbReference type="InterPro" id="IPR011006">
    <property type="entry name" value="CheY-like_superfamily"/>
</dbReference>
<protein>
    <recommendedName>
        <fullName evidence="2">Response regulatory domain-containing protein</fullName>
    </recommendedName>
</protein>
<evidence type="ECO:0000313" key="4">
    <source>
        <dbReference type="Proteomes" id="UP000192277"/>
    </source>
</evidence>
<evidence type="ECO:0000313" key="3">
    <source>
        <dbReference type="EMBL" id="OQP45069.1"/>
    </source>
</evidence>
<accession>A0ABX3NT09</accession>
<evidence type="ECO:0000256" key="1">
    <source>
        <dbReference type="PROSITE-ProRule" id="PRU00169"/>
    </source>
</evidence>
<dbReference type="Gene3D" id="3.40.50.2300">
    <property type="match status" value="1"/>
</dbReference>
<comment type="caution">
    <text evidence="3">The sequence shown here is derived from an EMBL/GenBank/DDBJ whole genome shotgun (WGS) entry which is preliminary data.</text>
</comment>
<feature type="modified residue" description="4-aspartylphosphate" evidence="1">
    <location>
        <position position="64"/>
    </location>
</feature>
<dbReference type="EMBL" id="LWBO01000022">
    <property type="protein sequence ID" value="OQP45069.1"/>
    <property type="molecule type" value="Genomic_DNA"/>
</dbReference>
<dbReference type="InterPro" id="IPR001789">
    <property type="entry name" value="Sig_transdc_resp-reg_receiver"/>
</dbReference>